<dbReference type="PANTHER" id="PTHR42693:SF43">
    <property type="entry name" value="BLL2667 PROTEIN"/>
    <property type="match status" value="1"/>
</dbReference>
<comment type="similarity">
    <text evidence="1">Belongs to the sulfatase family.</text>
</comment>
<dbReference type="OrthoDB" id="9766107at2"/>
<proteinExistence type="inferred from homology"/>
<evidence type="ECO:0000259" key="2">
    <source>
        <dbReference type="Pfam" id="PF00884"/>
    </source>
</evidence>
<dbReference type="Pfam" id="PF00884">
    <property type="entry name" value="Sulfatase"/>
    <property type="match status" value="1"/>
</dbReference>
<dbReference type="InterPro" id="IPR017850">
    <property type="entry name" value="Alkaline_phosphatase_core_sf"/>
</dbReference>
<gene>
    <name evidence="3" type="ORF">DENOEST_2535</name>
</gene>
<evidence type="ECO:0000313" key="3">
    <source>
        <dbReference type="EMBL" id="CAB1369700.1"/>
    </source>
</evidence>
<dbReference type="Gene3D" id="3.30.1120.10">
    <property type="match status" value="1"/>
</dbReference>
<accession>A0A6S6XUJ2</accession>
<dbReference type="Proteomes" id="UP000515733">
    <property type="component" value="Chromosome"/>
</dbReference>
<dbReference type="CDD" id="cd16025">
    <property type="entry name" value="PAS_like"/>
    <property type="match status" value="1"/>
</dbReference>
<dbReference type="RefSeq" id="WP_145771292.1">
    <property type="nucleotide sequence ID" value="NZ_LR778301.1"/>
</dbReference>
<dbReference type="SUPFAM" id="SSF53649">
    <property type="entry name" value="Alkaline phosphatase-like"/>
    <property type="match status" value="1"/>
</dbReference>
<dbReference type="EMBL" id="LR778301">
    <property type="protein sequence ID" value="CAB1369700.1"/>
    <property type="molecule type" value="Genomic_DNA"/>
</dbReference>
<protein>
    <submittedName>
        <fullName evidence="3">Sulfatase</fullName>
    </submittedName>
</protein>
<reference evidence="3 4" key="1">
    <citation type="submission" date="2020-03" db="EMBL/GenBank/DDBJ databases">
        <authorList>
            <consortium name="Genoscope - CEA"/>
            <person name="William W."/>
        </authorList>
    </citation>
    <scope>NUCLEOTIDE SEQUENCE [LARGE SCALE GENOMIC DNA]</scope>
    <source>
        <strain evidence="4">DSM 16959</strain>
    </source>
</reference>
<dbReference type="InterPro" id="IPR050738">
    <property type="entry name" value="Sulfatase"/>
</dbReference>
<dbReference type="InterPro" id="IPR000917">
    <property type="entry name" value="Sulfatase_N"/>
</dbReference>
<sequence>MMKSLSTKRAILTGLAALTSWGSLAWAGESLPQPDPAFKGIIGANRKASTPDWPRHPQAPKGAPNVVLVLLDDVGFAAPSTFGGGVATPGLDKLAQQGLTYNQFHVIGICSPTRAALLSGRNHHQVGFGTVTDNPAGYPGYNMNWPRSAASVAEVLRQNGYTTAAFGKWHNTPAWEVSAAGPFDRWPTGLGFDYFYGFMAAQASQWTPQLYRNTSPVEPNRKPPAYHFTTDMVDDAIHWVRQQRAEMPDRPYFAYLATGATHAPHHAPKEWIEKYRGKFDQGWDKYREEAFARQKKHGVIPANARLAPRPSSVPAWDSLPAAQRKLLARQMEVFAGYLAHTDYEIGRFLDEVRRQPGGDNTLVLYVTGDNGPSPEGGIEGTRFHTARVFGMSDTPEAMMAAIDELGGEHSDGNYPTGWALATATPFPGAKQMTSTLGGIRNALVVSWPERIKSGFGVRNQFHHVVDIVPTIYEAAGIAAPDRVNGVEQMPIEGKSMVYSFSDKKAPSPRTVQYFEVMGNRGIYQDGWFAGATHYETWNIFESLKQGKTLKDDKWTLHNLTEDFSGVVDLADKYPEKLAQLQATFEAEARRNQVLPMSDSPLDSFFSGGMPDPTAGRKEFVYGGDTARVTPPFAPPVLGKAHRIEARILRTTAGSEGVVVAFGGTEGGYVLYVQDNHLVYELNLSGLAREKMVSTLPVPVGVSTVAFELQPDATTPTNPMMKYYPRAGTGRLFIDGQATGELRFARFGGFGHPTIHTETLDVSRDLGSAVGAGYQAPFAFSGTVEQVRFTLP</sequence>
<dbReference type="Gene3D" id="3.40.720.10">
    <property type="entry name" value="Alkaline Phosphatase, subunit A"/>
    <property type="match status" value="1"/>
</dbReference>
<keyword evidence="4" id="KW-1185">Reference proteome</keyword>
<organism evidence="3 4">
    <name type="scientific">Denitratisoma oestradiolicum</name>
    <dbReference type="NCBI Taxonomy" id="311182"/>
    <lineage>
        <taxon>Bacteria</taxon>
        <taxon>Pseudomonadati</taxon>
        <taxon>Pseudomonadota</taxon>
        <taxon>Betaproteobacteria</taxon>
        <taxon>Nitrosomonadales</taxon>
        <taxon>Sterolibacteriaceae</taxon>
        <taxon>Denitratisoma</taxon>
    </lineage>
</organism>
<feature type="domain" description="Sulfatase N-terminal" evidence="2">
    <location>
        <begin position="64"/>
        <end position="477"/>
    </location>
</feature>
<name>A0A6S6XUJ2_9PROT</name>
<evidence type="ECO:0000256" key="1">
    <source>
        <dbReference type="ARBA" id="ARBA00008779"/>
    </source>
</evidence>
<dbReference type="PANTHER" id="PTHR42693">
    <property type="entry name" value="ARYLSULFATASE FAMILY MEMBER"/>
    <property type="match status" value="1"/>
</dbReference>
<evidence type="ECO:0000313" key="4">
    <source>
        <dbReference type="Proteomes" id="UP000515733"/>
    </source>
</evidence>
<dbReference type="AlphaFoldDB" id="A0A6S6XUJ2"/>
<dbReference type="KEGG" id="doe:DENOEST_2535"/>